<dbReference type="GO" id="GO:0046872">
    <property type="term" value="F:metal ion binding"/>
    <property type="evidence" value="ECO:0007669"/>
    <property type="project" value="UniProtKB-KW"/>
</dbReference>
<dbReference type="SUPFAM" id="SSF51316">
    <property type="entry name" value="Mss4-like"/>
    <property type="match status" value="1"/>
</dbReference>
<evidence type="ECO:0000313" key="6">
    <source>
        <dbReference type="Proteomes" id="UP000017837"/>
    </source>
</evidence>
<gene>
    <name evidence="5" type="ORF">ABENE_10305</name>
</gene>
<evidence type="ECO:0000259" key="4">
    <source>
        <dbReference type="Pfam" id="PF04828"/>
    </source>
</evidence>
<dbReference type="STRING" id="1121022.GCA_000376105_01146"/>
<reference evidence="5 6" key="1">
    <citation type="journal article" date="2014" name="Nature">
        <title>Sequential evolution of bacterial morphology by co-option of a developmental regulator.</title>
        <authorList>
            <person name="Jiang C."/>
            <person name="Brown P.J."/>
            <person name="Ducret A."/>
            <person name="Brun Y.V."/>
        </authorList>
    </citation>
    <scope>NUCLEOTIDE SEQUENCE [LARGE SCALE GENOMIC DNA]</scope>
    <source>
        <strain evidence="5 6">DSM 16100</strain>
    </source>
</reference>
<dbReference type="PATRIC" id="fig|1121022.4.peg.2081"/>
<proteinExistence type="inferred from homology"/>
<dbReference type="GO" id="GO:0016846">
    <property type="term" value="F:carbon-sulfur lyase activity"/>
    <property type="evidence" value="ECO:0007669"/>
    <property type="project" value="InterPro"/>
</dbReference>
<feature type="domain" description="CENP-V/GFA" evidence="4">
    <location>
        <begin position="2"/>
        <end position="70"/>
    </location>
</feature>
<dbReference type="Proteomes" id="UP000017837">
    <property type="component" value="Unassembled WGS sequence"/>
</dbReference>
<evidence type="ECO:0000256" key="3">
    <source>
        <dbReference type="ARBA" id="ARBA00022833"/>
    </source>
</evidence>
<accession>V4PST0</accession>
<dbReference type="AlphaFoldDB" id="V4PST0"/>
<keyword evidence="2" id="KW-0479">Metal-binding</keyword>
<evidence type="ECO:0000256" key="2">
    <source>
        <dbReference type="ARBA" id="ARBA00022723"/>
    </source>
</evidence>
<name>V4PST0_9CAUL</name>
<keyword evidence="6" id="KW-1185">Reference proteome</keyword>
<sequence>MRASDVEVFGEPAVFMVTADSGKTKRCEFCPECGTRLFHGRFVGAETFNIKGGTLDDASWLRPAGHIWTASKQAFFVISPDELAYPADPDYAKLSERWREMIGT</sequence>
<comment type="similarity">
    <text evidence="1">Belongs to the Gfa family.</text>
</comment>
<dbReference type="InterPro" id="IPR011057">
    <property type="entry name" value="Mss4-like_sf"/>
</dbReference>
<evidence type="ECO:0000256" key="1">
    <source>
        <dbReference type="ARBA" id="ARBA00005495"/>
    </source>
</evidence>
<organism evidence="5 6">
    <name type="scientific">Asticcacaulis benevestitus DSM 16100 = ATCC BAA-896</name>
    <dbReference type="NCBI Taxonomy" id="1121022"/>
    <lineage>
        <taxon>Bacteria</taxon>
        <taxon>Pseudomonadati</taxon>
        <taxon>Pseudomonadota</taxon>
        <taxon>Alphaproteobacteria</taxon>
        <taxon>Caulobacterales</taxon>
        <taxon>Caulobacteraceae</taxon>
        <taxon>Asticcacaulis</taxon>
    </lineage>
</organism>
<protein>
    <recommendedName>
        <fullName evidence="4">CENP-V/GFA domain-containing protein</fullName>
    </recommendedName>
</protein>
<dbReference type="Pfam" id="PF04828">
    <property type="entry name" value="GFA"/>
    <property type="match status" value="1"/>
</dbReference>
<comment type="caution">
    <text evidence="5">The sequence shown here is derived from an EMBL/GenBank/DDBJ whole genome shotgun (WGS) entry which is preliminary data.</text>
</comment>
<dbReference type="EMBL" id="AWGB01000017">
    <property type="protein sequence ID" value="ESQ91396.1"/>
    <property type="molecule type" value="Genomic_DNA"/>
</dbReference>
<dbReference type="Gene3D" id="3.90.1590.10">
    <property type="entry name" value="glutathione-dependent formaldehyde- activating enzyme (gfa)"/>
    <property type="match status" value="1"/>
</dbReference>
<dbReference type="eggNOG" id="COG3791">
    <property type="taxonomic scope" value="Bacteria"/>
</dbReference>
<dbReference type="InterPro" id="IPR006913">
    <property type="entry name" value="CENP-V/GFA"/>
</dbReference>
<keyword evidence="3" id="KW-0862">Zinc</keyword>
<evidence type="ECO:0000313" key="5">
    <source>
        <dbReference type="EMBL" id="ESQ91396.1"/>
    </source>
</evidence>